<evidence type="ECO:0008006" key="7">
    <source>
        <dbReference type="Google" id="ProtNLM"/>
    </source>
</evidence>
<dbReference type="InterPro" id="IPR017477">
    <property type="entry name" value="PEP-CTERM_polysacc_export"/>
</dbReference>
<dbReference type="RefSeq" id="WP_232594351.1">
    <property type="nucleotide sequence ID" value="NZ_BSPD01000007.1"/>
</dbReference>
<dbReference type="Proteomes" id="UP001156870">
    <property type="component" value="Unassembled WGS sequence"/>
</dbReference>
<evidence type="ECO:0000259" key="3">
    <source>
        <dbReference type="Pfam" id="PF02563"/>
    </source>
</evidence>
<dbReference type="InterPro" id="IPR003715">
    <property type="entry name" value="Poly_export_N"/>
</dbReference>
<evidence type="ECO:0000256" key="2">
    <source>
        <dbReference type="SAM" id="SignalP"/>
    </source>
</evidence>
<dbReference type="Pfam" id="PF02563">
    <property type="entry name" value="Poly_export"/>
    <property type="match status" value="1"/>
</dbReference>
<sequence>MQNKPSQLTSKIFTYGACLLSLLTVVACSTNTQVSAPEFTPAPPVAQYKIGVGDDLSINVWRNDELSIDIPVRPDGNISVPLAGDIKAAGETPTALAEMITKKLNQYLKNPQVTVMVTNPSSLDFQRRVRVTGAVETPISIAFREGMTVLDLILLANGPNEFASLSNAKLYRKGAQGVATYNINLDDLLNKGKLEGNYELQPSDVLSVPERLF</sequence>
<evidence type="ECO:0000259" key="4">
    <source>
        <dbReference type="Pfam" id="PF10531"/>
    </source>
</evidence>
<keyword evidence="1 2" id="KW-0732">Signal</keyword>
<evidence type="ECO:0000313" key="5">
    <source>
        <dbReference type="EMBL" id="GLS24477.1"/>
    </source>
</evidence>
<dbReference type="Gene3D" id="3.10.560.10">
    <property type="entry name" value="Outer membrane lipoprotein wza domain like"/>
    <property type="match status" value="1"/>
</dbReference>
<organism evidence="5 6">
    <name type="scientific">Marinibactrum halimedae</name>
    <dbReference type="NCBI Taxonomy" id="1444977"/>
    <lineage>
        <taxon>Bacteria</taxon>
        <taxon>Pseudomonadati</taxon>
        <taxon>Pseudomonadota</taxon>
        <taxon>Gammaproteobacteria</taxon>
        <taxon>Cellvibrionales</taxon>
        <taxon>Cellvibrionaceae</taxon>
        <taxon>Marinibactrum</taxon>
    </lineage>
</organism>
<feature type="signal peptide" evidence="2">
    <location>
        <begin position="1"/>
        <end position="36"/>
    </location>
</feature>
<feature type="domain" description="Polysaccharide export protein N-terminal" evidence="3">
    <location>
        <begin position="43"/>
        <end position="118"/>
    </location>
</feature>
<reference evidence="5 6" key="1">
    <citation type="journal article" date="2014" name="Int. J. Syst. Evol. Microbiol.">
        <title>Complete genome sequence of Corynebacterium casei LMG S-19264T (=DSM 44701T), isolated from a smear-ripened cheese.</title>
        <authorList>
            <consortium name="US DOE Joint Genome Institute (JGI-PGF)"/>
            <person name="Walter F."/>
            <person name="Albersmeier A."/>
            <person name="Kalinowski J."/>
            <person name="Ruckert C."/>
        </authorList>
    </citation>
    <scope>NUCLEOTIDE SEQUENCE [LARGE SCALE GENOMIC DNA]</scope>
    <source>
        <strain evidence="5 6">NBRC 110095</strain>
    </source>
</reference>
<name>A0AA37T860_9GAMM</name>
<dbReference type="Pfam" id="PF10531">
    <property type="entry name" value="SLBB"/>
    <property type="match status" value="1"/>
</dbReference>
<evidence type="ECO:0000313" key="6">
    <source>
        <dbReference type="Proteomes" id="UP001156870"/>
    </source>
</evidence>
<dbReference type="PANTHER" id="PTHR33619">
    <property type="entry name" value="POLYSACCHARIDE EXPORT PROTEIN GFCE-RELATED"/>
    <property type="match status" value="1"/>
</dbReference>
<comment type="caution">
    <text evidence="5">The sequence shown here is derived from an EMBL/GenBank/DDBJ whole genome shotgun (WGS) entry which is preliminary data.</text>
</comment>
<gene>
    <name evidence="5" type="ORF">GCM10007877_01890</name>
</gene>
<dbReference type="GO" id="GO:0015159">
    <property type="term" value="F:polysaccharide transmembrane transporter activity"/>
    <property type="evidence" value="ECO:0007669"/>
    <property type="project" value="InterPro"/>
</dbReference>
<feature type="domain" description="Soluble ligand binding" evidence="4">
    <location>
        <begin position="128"/>
        <end position="177"/>
    </location>
</feature>
<dbReference type="PANTHER" id="PTHR33619:SF3">
    <property type="entry name" value="POLYSACCHARIDE EXPORT PROTEIN GFCE-RELATED"/>
    <property type="match status" value="1"/>
</dbReference>
<dbReference type="InterPro" id="IPR049712">
    <property type="entry name" value="Poly_export"/>
</dbReference>
<dbReference type="AlphaFoldDB" id="A0AA37T860"/>
<feature type="chain" id="PRO_5041436107" description="Sugar ABC transporter substrate-binding protein" evidence="2">
    <location>
        <begin position="37"/>
        <end position="213"/>
    </location>
</feature>
<dbReference type="EMBL" id="BSPD01000007">
    <property type="protein sequence ID" value="GLS24477.1"/>
    <property type="molecule type" value="Genomic_DNA"/>
</dbReference>
<keyword evidence="6" id="KW-1185">Reference proteome</keyword>
<evidence type="ECO:0000256" key="1">
    <source>
        <dbReference type="ARBA" id="ARBA00022729"/>
    </source>
</evidence>
<dbReference type="Gene3D" id="3.30.1950.10">
    <property type="entry name" value="wza like domain"/>
    <property type="match status" value="1"/>
</dbReference>
<dbReference type="PROSITE" id="PS51257">
    <property type="entry name" value="PROKAR_LIPOPROTEIN"/>
    <property type="match status" value="1"/>
</dbReference>
<proteinExistence type="predicted"/>
<protein>
    <recommendedName>
        <fullName evidence="7">Sugar ABC transporter substrate-binding protein</fullName>
    </recommendedName>
</protein>
<dbReference type="InterPro" id="IPR019554">
    <property type="entry name" value="Soluble_ligand-bd"/>
</dbReference>
<dbReference type="NCBIfam" id="TIGR03027">
    <property type="entry name" value="pepcterm_export"/>
    <property type="match status" value="1"/>
</dbReference>
<accession>A0AA37T860</accession>